<dbReference type="InterPro" id="IPR000719">
    <property type="entry name" value="Prot_kinase_dom"/>
</dbReference>
<evidence type="ECO:0000313" key="8">
    <source>
        <dbReference type="EMBL" id="MBP3957480.1"/>
    </source>
</evidence>
<comment type="caution">
    <text evidence="8">The sequence shown here is derived from an EMBL/GenBank/DDBJ whole genome shotgun (WGS) entry which is preliminary data.</text>
</comment>
<feature type="region of interest" description="Disordered" evidence="6">
    <location>
        <begin position="1"/>
        <end position="34"/>
    </location>
</feature>
<evidence type="ECO:0000256" key="4">
    <source>
        <dbReference type="ARBA" id="ARBA00022840"/>
    </source>
</evidence>
<evidence type="ECO:0000256" key="3">
    <source>
        <dbReference type="ARBA" id="ARBA00022777"/>
    </source>
</evidence>
<evidence type="ECO:0000256" key="5">
    <source>
        <dbReference type="PROSITE-ProRule" id="PRU10141"/>
    </source>
</evidence>
<dbReference type="CDD" id="cd14014">
    <property type="entry name" value="STKc_PknB_like"/>
    <property type="match status" value="1"/>
</dbReference>
<keyword evidence="1" id="KW-0808">Transferase</keyword>
<feature type="binding site" evidence="5">
    <location>
        <position position="94"/>
    </location>
    <ligand>
        <name>ATP</name>
        <dbReference type="ChEBI" id="CHEBI:30616"/>
    </ligand>
</feature>
<dbReference type="PROSITE" id="PS00107">
    <property type="entry name" value="PROTEIN_KINASE_ATP"/>
    <property type="match status" value="1"/>
</dbReference>
<dbReference type="Gene3D" id="1.10.510.10">
    <property type="entry name" value="Transferase(Phosphotransferase) domain 1"/>
    <property type="match status" value="1"/>
</dbReference>
<organism evidence="8 9">
    <name type="scientific">Gemmata palustris</name>
    <dbReference type="NCBI Taxonomy" id="2822762"/>
    <lineage>
        <taxon>Bacteria</taxon>
        <taxon>Pseudomonadati</taxon>
        <taxon>Planctomycetota</taxon>
        <taxon>Planctomycetia</taxon>
        <taxon>Gemmatales</taxon>
        <taxon>Gemmataceae</taxon>
        <taxon>Gemmata</taxon>
    </lineage>
</organism>
<keyword evidence="3 8" id="KW-0418">Kinase</keyword>
<dbReference type="InterPro" id="IPR017441">
    <property type="entry name" value="Protein_kinase_ATP_BS"/>
</dbReference>
<dbReference type="InterPro" id="IPR011009">
    <property type="entry name" value="Kinase-like_dom_sf"/>
</dbReference>
<keyword evidence="4 5" id="KW-0067">ATP-binding</keyword>
<dbReference type="RefSeq" id="WP_210656567.1">
    <property type="nucleotide sequence ID" value="NZ_JAGKQQ010000001.1"/>
</dbReference>
<feature type="compositionally biased region" description="Low complexity" evidence="6">
    <location>
        <begin position="18"/>
        <end position="28"/>
    </location>
</feature>
<evidence type="ECO:0000256" key="2">
    <source>
        <dbReference type="ARBA" id="ARBA00022741"/>
    </source>
</evidence>
<feature type="domain" description="Protein kinase" evidence="7">
    <location>
        <begin position="65"/>
        <end position="333"/>
    </location>
</feature>
<accession>A0ABS5BV06</accession>
<dbReference type="SMART" id="SM00220">
    <property type="entry name" value="S_TKc"/>
    <property type="match status" value="1"/>
</dbReference>
<keyword evidence="2 5" id="KW-0547">Nucleotide-binding</keyword>
<evidence type="ECO:0000256" key="1">
    <source>
        <dbReference type="ARBA" id="ARBA00022679"/>
    </source>
</evidence>
<proteinExistence type="predicted"/>
<evidence type="ECO:0000313" key="9">
    <source>
        <dbReference type="Proteomes" id="UP000676565"/>
    </source>
</evidence>
<evidence type="ECO:0000259" key="7">
    <source>
        <dbReference type="PROSITE" id="PS50011"/>
    </source>
</evidence>
<dbReference type="EMBL" id="JAGKQQ010000001">
    <property type="protein sequence ID" value="MBP3957480.1"/>
    <property type="molecule type" value="Genomic_DNA"/>
</dbReference>
<dbReference type="PROSITE" id="PS00108">
    <property type="entry name" value="PROTEIN_KINASE_ST"/>
    <property type="match status" value="1"/>
</dbReference>
<keyword evidence="9" id="KW-1185">Reference proteome</keyword>
<dbReference type="SUPFAM" id="SSF56112">
    <property type="entry name" value="Protein kinase-like (PK-like)"/>
    <property type="match status" value="1"/>
</dbReference>
<dbReference type="PANTHER" id="PTHR43289:SF6">
    <property type="entry name" value="SERINE_THREONINE-PROTEIN KINASE NEKL-3"/>
    <property type="match status" value="1"/>
</dbReference>
<name>A0ABS5BV06_9BACT</name>
<dbReference type="InterPro" id="IPR008271">
    <property type="entry name" value="Ser/Thr_kinase_AS"/>
</dbReference>
<dbReference type="PROSITE" id="PS50011">
    <property type="entry name" value="PROTEIN_KINASE_DOM"/>
    <property type="match status" value="1"/>
</dbReference>
<evidence type="ECO:0000256" key="6">
    <source>
        <dbReference type="SAM" id="MobiDB-lite"/>
    </source>
</evidence>
<dbReference type="GO" id="GO:0016301">
    <property type="term" value="F:kinase activity"/>
    <property type="evidence" value="ECO:0007669"/>
    <property type="project" value="UniProtKB-KW"/>
</dbReference>
<dbReference type="PANTHER" id="PTHR43289">
    <property type="entry name" value="MITOGEN-ACTIVATED PROTEIN KINASE KINASE KINASE 20-RELATED"/>
    <property type="match status" value="1"/>
</dbReference>
<gene>
    <name evidence="8" type="ORF">J8F10_19710</name>
</gene>
<protein>
    <submittedName>
        <fullName evidence="8">Protein kinase</fullName>
    </submittedName>
</protein>
<sequence>MSDETQHAPRAFAPPGDPTLTAAGTATGSAESVPHAETLAQTPDQIQRTAAAIAPPSLGSAVAGYEIIGELGRGGMGVVYKARHLKLNRIVALKMVLNSGHADARDIARFVTEAQAVADIHHANVIQIFDSGEAHGCPYMAMECLDGGSLAQRLRASGKMAPRAAAELVAKIARGVQAAHDRGIVHRDLKPHNVLLDSRGATTEAWGEPKVMDFGLAKRDGAELTQTGAVMGTPAYMSPEQAKGETKNIGPASDVYALGVILYECLCGSVPFKGSDAWSVIRQVISEEPELAARRAPGVPRDLDLICQKCLAKEPHERYASAAALADDLQRYLNGEALLGPRTGVWYAGRKLAHRWWRPVAVVGVLLGLVLAAWLLPSPLDRRPAPSDDSEKEKEADAALVLLRQEVTNQVNALRMSAPKPDRTSPHKMGALAELPPTDYSRFNVFKDERVIDMRGWRHVDPNDPKDECAVLYSTRREMMKIAPADELRIETRTTGRDVVNRAILPTPKKVRAFSTERPGFVGQQAMKVRHLVFDVRDVPVKQEFTLRYTSTYWNSLQSPDEQWFGVIGYEGSVKASMLMLFPEDHPFREHKFLYAPTKSDDPTKREAPQPYTGPLITVAAEDKSWLYWEIPSPKANHVYRVDWTW</sequence>
<reference evidence="8 9" key="1">
    <citation type="submission" date="2021-04" db="EMBL/GenBank/DDBJ databases">
        <authorList>
            <person name="Ivanova A."/>
        </authorList>
    </citation>
    <scope>NUCLEOTIDE SEQUENCE [LARGE SCALE GENOMIC DNA]</scope>
    <source>
        <strain evidence="8 9">G18</strain>
    </source>
</reference>
<dbReference type="Proteomes" id="UP000676565">
    <property type="component" value="Unassembled WGS sequence"/>
</dbReference>
<dbReference type="Pfam" id="PF00069">
    <property type="entry name" value="Pkinase"/>
    <property type="match status" value="1"/>
</dbReference>
<dbReference type="Gene3D" id="3.30.200.20">
    <property type="entry name" value="Phosphorylase Kinase, domain 1"/>
    <property type="match status" value="1"/>
</dbReference>